<dbReference type="Pfam" id="PF01019">
    <property type="entry name" value="G_glu_transpept"/>
    <property type="match status" value="1"/>
</dbReference>
<keyword evidence="1" id="KW-0800">Toxin</keyword>
<keyword evidence="1" id="KW-1202">Platelet aggregation activating toxin</keyword>
<dbReference type="FunFam" id="3.60.20.40:FF:000001">
    <property type="entry name" value="Gamma-glutamyltranspeptidase 1"/>
    <property type="match status" value="1"/>
</dbReference>
<feature type="transmembrane region" description="Helical" evidence="4">
    <location>
        <begin position="6"/>
        <end position="21"/>
    </location>
</feature>
<dbReference type="InterPro" id="IPR000101">
    <property type="entry name" value="GGT_peptidase"/>
</dbReference>
<dbReference type="InterPro" id="IPR043138">
    <property type="entry name" value="GGT_lsub"/>
</dbReference>
<feature type="binding site" evidence="3">
    <location>
        <begin position="461"/>
        <end position="462"/>
    </location>
    <ligand>
        <name>L-glutamate</name>
        <dbReference type="ChEBI" id="CHEBI:29985"/>
    </ligand>
</feature>
<dbReference type="SUPFAM" id="SSF56235">
    <property type="entry name" value="N-terminal nucleophile aminohydrolases (Ntn hydrolases)"/>
    <property type="match status" value="1"/>
</dbReference>
<dbReference type="GO" id="GO:0036374">
    <property type="term" value="F:glutathione hydrolase activity"/>
    <property type="evidence" value="ECO:0007669"/>
    <property type="project" value="InterPro"/>
</dbReference>
<feature type="binding site" evidence="3">
    <location>
        <position position="127"/>
    </location>
    <ligand>
        <name>L-glutamate</name>
        <dbReference type="ChEBI" id="CHEBI:29985"/>
    </ligand>
</feature>
<accession>A0A0N5ATI5</accession>
<reference evidence="6" key="1">
    <citation type="submission" date="2017-02" db="UniProtKB">
        <authorList>
            <consortium name="WormBaseParasite"/>
        </authorList>
    </citation>
    <scope>IDENTIFICATION</scope>
</reference>
<dbReference type="Proteomes" id="UP000046393">
    <property type="component" value="Unplaced"/>
</dbReference>
<dbReference type="Gene3D" id="3.60.20.40">
    <property type="match status" value="1"/>
</dbReference>
<feature type="binding site" evidence="3">
    <location>
        <begin position="409"/>
        <end position="411"/>
    </location>
    <ligand>
        <name>L-glutamate</name>
        <dbReference type="ChEBI" id="CHEBI:29985"/>
    </ligand>
</feature>
<dbReference type="GO" id="GO:0005886">
    <property type="term" value="C:plasma membrane"/>
    <property type="evidence" value="ECO:0007669"/>
    <property type="project" value="TreeGrafter"/>
</dbReference>
<protein>
    <submittedName>
        <fullName evidence="6">Gamma-glutamyltranspeptidase 1</fullName>
    </submittedName>
</protein>
<keyword evidence="4" id="KW-1133">Transmembrane helix</keyword>
<organism evidence="5 6">
    <name type="scientific">Syphacia muris</name>
    <dbReference type="NCBI Taxonomy" id="451379"/>
    <lineage>
        <taxon>Eukaryota</taxon>
        <taxon>Metazoa</taxon>
        <taxon>Ecdysozoa</taxon>
        <taxon>Nematoda</taxon>
        <taxon>Chromadorea</taxon>
        <taxon>Rhabditida</taxon>
        <taxon>Spirurina</taxon>
        <taxon>Oxyuridomorpha</taxon>
        <taxon>Oxyuroidea</taxon>
        <taxon>Oxyuridae</taxon>
        <taxon>Syphacia</taxon>
    </lineage>
</organism>
<evidence type="ECO:0000256" key="1">
    <source>
        <dbReference type="ARBA" id="ARBA00084097"/>
    </source>
</evidence>
<evidence type="ECO:0000256" key="3">
    <source>
        <dbReference type="PIRSR" id="PIRSR600101-2"/>
    </source>
</evidence>
<keyword evidence="5" id="KW-1185">Reference proteome</keyword>
<feature type="binding site" evidence="3">
    <location>
        <position position="485"/>
    </location>
    <ligand>
        <name>L-glutamate</name>
        <dbReference type="ChEBI" id="CHEBI:29985"/>
    </ligand>
</feature>
<dbReference type="STRING" id="451379.A0A0N5ATI5"/>
<feature type="active site" description="Nucleophile" evidence="2">
    <location>
        <position position="391"/>
    </location>
</feature>
<keyword evidence="4" id="KW-0472">Membrane</keyword>
<evidence type="ECO:0000313" key="6">
    <source>
        <dbReference type="WBParaSite" id="SMUV_0000814301-mRNA-1"/>
    </source>
</evidence>
<dbReference type="WBParaSite" id="SMUV_0000814301-mRNA-1">
    <property type="protein sequence ID" value="SMUV_0000814301-mRNA-1"/>
    <property type="gene ID" value="SMUV_0000814301"/>
</dbReference>
<evidence type="ECO:0000256" key="4">
    <source>
        <dbReference type="SAM" id="Phobius"/>
    </source>
</evidence>
<evidence type="ECO:0000313" key="5">
    <source>
        <dbReference type="Proteomes" id="UP000046393"/>
    </source>
</evidence>
<evidence type="ECO:0000256" key="2">
    <source>
        <dbReference type="PIRSR" id="PIRSR600101-1"/>
    </source>
</evidence>
<dbReference type="AlphaFoldDB" id="A0A0N5ATI5"/>
<feature type="transmembrane region" description="Helical" evidence="4">
    <location>
        <begin position="28"/>
        <end position="50"/>
    </location>
</feature>
<dbReference type="PANTHER" id="PTHR11686">
    <property type="entry name" value="GAMMA GLUTAMYL TRANSPEPTIDASE"/>
    <property type="match status" value="1"/>
</dbReference>
<dbReference type="InterPro" id="IPR029055">
    <property type="entry name" value="Ntn_hydrolases_N"/>
</dbReference>
<keyword evidence="4" id="KW-0812">Transmembrane</keyword>
<dbReference type="PRINTS" id="PR01210">
    <property type="entry name" value="GGTRANSPTASE"/>
</dbReference>
<dbReference type="InterPro" id="IPR043137">
    <property type="entry name" value="GGT_ssub_C"/>
</dbReference>
<name>A0A0N5ATI5_9BILA</name>
<dbReference type="Gene3D" id="1.10.246.130">
    <property type="match status" value="1"/>
</dbReference>
<sequence>MLYINLLRITYFVCLIFYSTWKIHKVIVIIGIAVLAFFLFLTILLSILFFNSYHQEVTKKAYNNFDLIISYSLYSDVLIEGGNAVDAAIAVLICLGVVNPMSSGLGGGHFMTIYNASTGRCTAIDAREVAPYRASKDMFDKNPKEAQKGWKAIGVPGELHGLRTAYERFGGNVSWKRLFQPSIRMLNIGVPVSQALGATLKVNFKVLKSSILLALILDSQKFKDVYKFGDIISNTLKFHYSDTLGYLADAADPIQEFYNGQMTDLFLAEFEENGGIMTRDDFRNYSSIVHEQEDIIVTELKNYTMYGPPPPSSSAVTQNFTFITSNTKFYKFAYAQRNRLGDSAFVKDALQIARNITSDKFVEMIKQKITRTPHPLNYYTNMYQPLMDKGTTNVAIIDQDGNAVAVTTTVNLFFGSQVASESTGIIWNSQMDDFSQPNGTNYYGYPPSPVNFIEPRKRPLSSISPLIILNKGTKKVEMVIGCAGGSQIISTVSSIVSKVLLLGWDLKTAFDSPRIHNQLLPQGTVYEEKFPETYIRKLQKRGHNLTTILGIGEATGIYNHNGRIYAMSDFRKGVDSYPAGF</sequence>
<dbReference type="GO" id="GO:0006751">
    <property type="term" value="P:glutathione catabolic process"/>
    <property type="evidence" value="ECO:0007669"/>
    <property type="project" value="InterPro"/>
</dbReference>
<keyword evidence="1" id="KW-1199">Hemostasis impairing toxin</keyword>
<dbReference type="PANTHER" id="PTHR11686:SF69">
    <property type="entry name" value="GAMMA-GLUTAMYLTRANSPEPTIDASE 1"/>
    <property type="match status" value="1"/>
</dbReference>
<proteinExistence type="predicted"/>
<feature type="binding site" evidence="3">
    <location>
        <position position="433"/>
    </location>
    <ligand>
        <name>L-glutamate</name>
        <dbReference type="ChEBI" id="CHEBI:29985"/>
    </ligand>
</feature>